<dbReference type="GO" id="GO:0034040">
    <property type="term" value="F:ATPase-coupled lipid transmembrane transporter activity"/>
    <property type="evidence" value="ECO:0007669"/>
    <property type="project" value="InterPro"/>
</dbReference>
<dbReference type="GO" id="GO:0016887">
    <property type="term" value="F:ATP hydrolysis activity"/>
    <property type="evidence" value="ECO:0007669"/>
    <property type="project" value="InterPro"/>
</dbReference>
<dbReference type="GO" id="GO:0005886">
    <property type="term" value="C:plasma membrane"/>
    <property type="evidence" value="ECO:0007669"/>
    <property type="project" value="UniProtKB-SubCell"/>
</dbReference>
<dbReference type="PROSITE" id="PS50929">
    <property type="entry name" value="ABC_TM1F"/>
    <property type="match status" value="1"/>
</dbReference>
<keyword evidence="9" id="KW-0445">Lipid transport</keyword>
<dbReference type="CDD" id="cd18552">
    <property type="entry name" value="ABC_6TM_MsbA_like"/>
    <property type="match status" value="1"/>
</dbReference>
<dbReference type="InterPro" id="IPR017871">
    <property type="entry name" value="ABC_transporter-like_CS"/>
</dbReference>
<evidence type="ECO:0000256" key="1">
    <source>
        <dbReference type="ARBA" id="ARBA00004651"/>
    </source>
</evidence>
<evidence type="ECO:0000256" key="9">
    <source>
        <dbReference type="ARBA" id="ARBA00023055"/>
    </source>
</evidence>
<evidence type="ECO:0000256" key="4">
    <source>
        <dbReference type="ARBA" id="ARBA00022692"/>
    </source>
</evidence>
<evidence type="ECO:0000256" key="3">
    <source>
        <dbReference type="ARBA" id="ARBA00022475"/>
    </source>
</evidence>
<sequence>MGNSIDKIDLNSQGNGSLNGSMATKEKVGVLYKRLLGQVRHLWHFLALAAVGSIFFSAADASMIYLINPILNYGFGPGGDITKQSASMLMIMAVGMVILLGLRSLGSFLSQYFIGSLGQKVVYKFRKDLFKRFMDLPASFFDKHSSGQIISRLLYNVDQVTEATSTAIITVVQDGTFVIGLIIVMVVSSWQLSLFLIIIGPFLGLFISIINKKFRSLSRNTQSSMGNVTHVAEETIRNYKEIRVFGAQNKQQNKFYKNLDYTYSQQVRTIALDALTSPIIQIIASLVLAFSLFTIAIFGTNEGGGSSWLTAGSFASFFAAAAAILKPIKNLTKVNVVIQKAVAATEDIFYILDYPAEKETGKKELENVEGDVSIKDVSFAFSTQKVLNGVSVDIKAGQTVAFVGKSGSGKTTLTSILSRFYTQQKGEILLDGVDTRDLTLENLRSHLSMVSQNVHLFDDSVYNNIAFGLSRDVSEEEVIDALQRANAYEFVQELAEGIHTNIGNNGSKLSGGQRQRISIARALLKNAPILIFDEATSALDNESERVVQQALENLTESCTTIVIAHRLSTVENADKIVVMDSGRVVESGKHQELLEKGGLYTRLYQSGLE</sequence>
<keyword evidence="5" id="KW-0547">Nucleotide-binding</keyword>
<dbReference type="Proteomes" id="UP000029672">
    <property type="component" value="Chromosome"/>
</dbReference>
<dbReference type="Pfam" id="PF00005">
    <property type="entry name" value="ABC_tran"/>
    <property type="match status" value="1"/>
</dbReference>
<keyword evidence="2" id="KW-0813">Transport</keyword>
<feature type="transmembrane region" description="Helical" evidence="11">
    <location>
        <begin position="278"/>
        <end position="299"/>
    </location>
</feature>
<keyword evidence="15" id="KW-1185">Reference proteome</keyword>
<evidence type="ECO:0000256" key="7">
    <source>
        <dbReference type="ARBA" id="ARBA00022967"/>
    </source>
</evidence>
<dbReference type="Pfam" id="PF00664">
    <property type="entry name" value="ABC_membrane"/>
    <property type="match status" value="1"/>
</dbReference>
<dbReference type="PROSITE" id="PS00211">
    <property type="entry name" value="ABC_TRANSPORTER_1"/>
    <property type="match status" value="1"/>
</dbReference>
<feature type="transmembrane region" description="Helical" evidence="11">
    <location>
        <begin position="87"/>
        <end position="106"/>
    </location>
</feature>
<dbReference type="Gene3D" id="3.40.50.300">
    <property type="entry name" value="P-loop containing nucleotide triphosphate hydrolases"/>
    <property type="match status" value="1"/>
</dbReference>
<dbReference type="SUPFAM" id="SSF90123">
    <property type="entry name" value="ABC transporter transmembrane region"/>
    <property type="match status" value="1"/>
</dbReference>
<evidence type="ECO:0000256" key="5">
    <source>
        <dbReference type="ARBA" id="ARBA00022741"/>
    </source>
</evidence>
<dbReference type="InterPro" id="IPR003439">
    <property type="entry name" value="ABC_transporter-like_ATP-bd"/>
</dbReference>
<keyword evidence="7" id="KW-1278">Translocase</keyword>
<dbReference type="GO" id="GO:0015421">
    <property type="term" value="F:ABC-type oligopeptide transporter activity"/>
    <property type="evidence" value="ECO:0007669"/>
    <property type="project" value="TreeGrafter"/>
</dbReference>
<keyword evidence="4 11" id="KW-0812">Transmembrane</keyword>
<dbReference type="EMBL" id="CP009574">
    <property type="protein sequence ID" value="AIT09439.1"/>
    <property type="molecule type" value="Genomic_DNA"/>
</dbReference>
<accession>A0A097EPE6</accession>
<dbReference type="HOGENOM" id="CLU_000604_84_3_6"/>
<feature type="transmembrane region" description="Helical" evidence="11">
    <location>
        <begin position="192"/>
        <end position="210"/>
    </location>
</feature>
<dbReference type="GO" id="GO:0005524">
    <property type="term" value="F:ATP binding"/>
    <property type="evidence" value="ECO:0007669"/>
    <property type="project" value="UniProtKB-KW"/>
</dbReference>
<dbReference type="KEGG" id="frf:LO80_05310"/>
<dbReference type="PANTHER" id="PTHR43394">
    <property type="entry name" value="ATP-DEPENDENT PERMEASE MDL1, MITOCHONDRIAL"/>
    <property type="match status" value="1"/>
</dbReference>
<dbReference type="SMART" id="SM00382">
    <property type="entry name" value="AAA"/>
    <property type="match status" value="1"/>
</dbReference>
<name>A0A097EPE6_9GAMM</name>
<gene>
    <name evidence="14" type="ORF">LO80_05310</name>
</gene>
<evidence type="ECO:0000256" key="2">
    <source>
        <dbReference type="ARBA" id="ARBA00022448"/>
    </source>
</evidence>
<dbReference type="RefSeq" id="WP_040009215.1">
    <property type="nucleotide sequence ID" value="NZ_CP009574.1"/>
</dbReference>
<dbReference type="NCBIfam" id="TIGR02203">
    <property type="entry name" value="MsbA_lipidA"/>
    <property type="match status" value="1"/>
</dbReference>
<keyword evidence="10 11" id="KW-0472">Membrane</keyword>
<evidence type="ECO:0000256" key="6">
    <source>
        <dbReference type="ARBA" id="ARBA00022840"/>
    </source>
</evidence>
<evidence type="ECO:0000256" key="10">
    <source>
        <dbReference type="ARBA" id="ARBA00023136"/>
    </source>
</evidence>
<evidence type="ECO:0000259" key="12">
    <source>
        <dbReference type="PROSITE" id="PS50893"/>
    </source>
</evidence>
<dbReference type="eggNOG" id="COG1132">
    <property type="taxonomic scope" value="Bacteria"/>
</dbReference>
<dbReference type="FunFam" id="3.40.50.300:FF:000140">
    <property type="entry name" value="Lipid A export ATP-binding/permease protein MsbA"/>
    <property type="match status" value="1"/>
</dbReference>
<dbReference type="OrthoDB" id="6336411at2"/>
<dbReference type="InterPro" id="IPR003593">
    <property type="entry name" value="AAA+_ATPase"/>
</dbReference>
<dbReference type="InterPro" id="IPR039421">
    <property type="entry name" value="Type_1_exporter"/>
</dbReference>
<evidence type="ECO:0000313" key="15">
    <source>
        <dbReference type="Proteomes" id="UP000029672"/>
    </source>
</evidence>
<dbReference type="STRING" id="1547445.LO80_05310"/>
<evidence type="ECO:0000256" key="8">
    <source>
        <dbReference type="ARBA" id="ARBA00022989"/>
    </source>
</evidence>
<organism evidence="14 15">
    <name type="scientific">Candidatus Francisella endociliophora</name>
    <dbReference type="NCBI Taxonomy" id="653937"/>
    <lineage>
        <taxon>Bacteria</taxon>
        <taxon>Pseudomonadati</taxon>
        <taxon>Pseudomonadota</taxon>
        <taxon>Gammaproteobacteria</taxon>
        <taxon>Thiotrichales</taxon>
        <taxon>Francisellaceae</taxon>
        <taxon>Francisella</taxon>
    </lineage>
</organism>
<keyword evidence="3" id="KW-1003">Cell membrane</keyword>
<evidence type="ECO:0000313" key="14">
    <source>
        <dbReference type="EMBL" id="AIT09439.1"/>
    </source>
</evidence>
<dbReference type="Gene3D" id="1.20.1560.10">
    <property type="entry name" value="ABC transporter type 1, transmembrane domain"/>
    <property type="match status" value="1"/>
</dbReference>
<dbReference type="AlphaFoldDB" id="A0A097EPE6"/>
<feature type="transmembrane region" description="Helical" evidence="11">
    <location>
        <begin position="167"/>
        <end position="186"/>
    </location>
</feature>
<dbReference type="InterPro" id="IPR011917">
    <property type="entry name" value="ABC_transpr_lipidA"/>
</dbReference>
<feature type="transmembrane region" description="Helical" evidence="11">
    <location>
        <begin position="305"/>
        <end position="325"/>
    </location>
</feature>
<evidence type="ECO:0000256" key="11">
    <source>
        <dbReference type="SAM" id="Phobius"/>
    </source>
</evidence>
<reference evidence="14 15" key="1">
    <citation type="submission" date="2014-10" db="EMBL/GenBank/DDBJ databases">
        <title>Whole genome sequence of Francisella endociliophora strain FSC1006, isolated from a laboratory culture of the marine ciliate Euplotes raikovi.</title>
        <authorList>
            <person name="Granberg M."/>
            <person name="Backman S."/>
            <person name="Lundmark E."/>
            <person name="Nilsson E."/>
            <person name="Karlsson E."/>
            <person name="Thelaus J."/>
            <person name="Ohrman C."/>
            <person name="Larkeryd A."/>
            <person name="Stenberg P."/>
        </authorList>
    </citation>
    <scope>NUCLEOTIDE SEQUENCE [LARGE SCALE GENOMIC DNA]</scope>
    <source>
        <strain evidence="14 15">FSC1006</strain>
    </source>
</reference>
<keyword evidence="6 14" id="KW-0067">ATP-binding</keyword>
<proteinExistence type="predicted"/>
<feature type="domain" description="ABC transmembrane type-1" evidence="13">
    <location>
        <begin position="47"/>
        <end position="340"/>
    </location>
</feature>
<dbReference type="InterPro" id="IPR011527">
    <property type="entry name" value="ABC1_TM_dom"/>
</dbReference>
<dbReference type="PROSITE" id="PS50893">
    <property type="entry name" value="ABC_TRANSPORTER_2"/>
    <property type="match status" value="1"/>
</dbReference>
<evidence type="ECO:0000259" key="13">
    <source>
        <dbReference type="PROSITE" id="PS50929"/>
    </source>
</evidence>
<feature type="domain" description="ABC transporter" evidence="12">
    <location>
        <begin position="372"/>
        <end position="606"/>
    </location>
</feature>
<feature type="transmembrane region" description="Helical" evidence="11">
    <location>
        <begin position="42"/>
        <end position="67"/>
    </location>
</feature>
<protein>
    <submittedName>
        <fullName evidence="14">Lipid transporter ATP-binding/permease</fullName>
    </submittedName>
</protein>
<comment type="subcellular location">
    <subcellularLocation>
        <location evidence="1">Cell membrane</location>
        <topology evidence="1">Multi-pass membrane protein</topology>
    </subcellularLocation>
</comment>
<keyword evidence="8 11" id="KW-1133">Transmembrane helix</keyword>
<dbReference type="InterPro" id="IPR036640">
    <property type="entry name" value="ABC1_TM_sf"/>
</dbReference>
<dbReference type="InterPro" id="IPR027417">
    <property type="entry name" value="P-loop_NTPase"/>
</dbReference>
<dbReference type="PANTHER" id="PTHR43394:SF1">
    <property type="entry name" value="ATP-BINDING CASSETTE SUB-FAMILY B MEMBER 10, MITOCHONDRIAL"/>
    <property type="match status" value="1"/>
</dbReference>
<dbReference type="SUPFAM" id="SSF52540">
    <property type="entry name" value="P-loop containing nucleoside triphosphate hydrolases"/>
    <property type="match status" value="1"/>
</dbReference>